<dbReference type="OrthoDB" id="3552888at2759"/>
<evidence type="ECO:0000313" key="4">
    <source>
        <dbReference type="Proteomes" id="UP000009058"/>
    </source>
</evidence>
<name>G4MWD0_PYRO7</name>
<dbReference type="PROSITE" id="PS50181">
    <property type="entry name" value="FBOX"/>
    <property type="match status" value="1"/>
</dbReference>
<organism evidence="3 4">
    <name type="scientific">Pyricularia oryzae (strain 70-15 / ATCC MYA-4617 / FGSC 8958)</name>
    <name type="common">Rice blast fungus</name>
    <name type="synonym">Magnaporthe oryzae</name>
    <dbReference type="NCBI Taxonomy" id="242507"/>
    <lineage>
        <taxon>Eukaryota</taxon>
        <taxon>Fungi</taxon>
        <taxon>Dikarya</taxon>
        <taxon>Ascomycota</taxon>
        <taxon>Pezizomycotina</taxon>
        <taxon>Sordariomycetes</taxon>
        <taxon>Sordariomycetidae</taxon>
        <taxon>Magnaporthales</taxon>
        <taxon>Pyriculariaceae</taxon>
        <taxon>Pyricularia</taxon>
    </lineage>
</organism>
<accession>G4MWD0</accession>
<dbReference type="EMBL" id="CM001232">
    <property type="protein sequence ID" value="EHA55890.1"/>
    <property type="molecule type" value="Genomic_DNA"/>
</dbReference>
<dbReference type="RefSeq" id="XP_003715697.1">
    <property type="nucleotide sequence ID" value="XM_003715649.1"/>
</dbReference>
<dbReference type="KEGG" id="mgr:MGG_15933"/>
<feature type="region of interest" description="Disordered" evidence="1">
    <location>
        <begin position="75"/>
        <end position="99"/>
    </location>
</feature>
<evidence type="ECO:0000313" key="3">
    <source>
        <dbReference type="EMBL" id="EHA55890.1"/>
    </source>
</evidence>
<dbReference type="AlphaFoldDB" id="G4MWD0"/>
<protein>
    <recommendedName>
        <fullName evidence="2">F-box domain-containing protein</fullName>
    </recommendedName>
</protein>
<evidence type="ECO:0000256" key="1">
    <source>
        <dbReference type="SAM" id="MobiDB-lite"/>
    </source>
</evidence>
<sequence>MKQPISIATAAVGLATSGKHVSALATSRALSTLPELPTVDTVWEVEIRPGKKVALTGTAQQVVAKALELNPDYQMKKVPTSPSQPHGSSSGSSNSTRLSKRDYTLCGGDPALQHRTWENIQYLFGLGQTLRIESHTCGRLACQYNSGIEWCNYTKTVIKARKGYISRHVHCRLSRFSNPMHVRRRSSSMAASFVALPAEILENVLESLERVDHVNLLATCRQLQALVAPFVFHSVSFTAGGVKSTAGSALLAVRRYGILVRELRVKVAPPICADDDCITCKWAGIWDWGLFMEPSQAIAESALEKQNRWLSPDAATLLAADRAMLPSRPRLVVEFPRSLLTHYGAYHRPEQRNLQNPDECVVYRSGIRATAVFEALSTGQTNHDDGAGRAFDRLSVLNFALQLDLGFYATDAWRRFLGGVEHLELTLHGEVSPLDKNPAYRELLEQLGGVFFKHLSAVQRLRFEAHEMGPMGIRSHDHDQQLFPFELSDMPALQELELANVVIGPGLTRRLLSGLRRGPCTLKFSNATVQSLEATMYPPSPGTPYPLLHDSYAEFFDALTDAKMLIRSLHVDPTGCEIRDPEDTQPRHPDVDDIIAAAPALRASRPDLPVFAYSYDCAGGGAMRDHPAQNAWAFVEGRDQAAYARLMAWVDNVMTRYGGT</sequence>
<feature type="compositionally biased region" description="Low complexity" evidence="1">
    <location>
        <begin position="81"/>
        <end position="95"/>
    </location>
</feature>
<dbReference type="InParanoid" id="G4MWD0"/>
<dbReference type="Proteomes" id="UP000009058">
    <property type="component" value="Chromosome 2"/>
</dbReference>
<dbReference type="HOGENOM" id="CLU_415643_0_0_1"/>
<dbReference type="CDD" id="cd09917">
    <property type="entry name" value="F-box_SF"/>
    <property type="match status" value="1"/>
</dbReference>
<feature type="domain" description="F-box" evidence="2">
    <location>
        <begin position="190"/>
        <end position="235"/>
    </location>
</feature>
<dbReference type="InterPro" id="IPR001810">
    <property type="entry name" value="F-box_dom"/>
</dbReference>
<reference evidence="3 4" key="1">
    <citation type="journal article" date="2005" name="Nature">
        <title>The genome sequence of the rice blast fungus Magnaporthe grisea.</title>
        <authorList>
            <person name="Dean R.A."/>
            <person name="Talbot N.J."/>
            <person name="Ebbole D.J."/>
            <person name="Farman M.L."/>
            <person name="Mitchell T.K."/>
            <person name="Orbach M.J."/>
            <person name="Thon M."/>
            <person name="Kulkarni R."/>
            <person name="Xu J.R."/>
            <person name="Pan H."/>
            <person name="Read N.D."/>
            <person name="Lee Y.H."/>
            <person name="Carbone I."/>
            <person name="Brown D."/>
            <person name="Oh Y.Y."/>
            <person name="Donofrio N."/>
            <person name="Jeong J.S."/>
            <person name="Soanes D.M."/>
            <person name="Djonovic S."/>
            <person name="Kolomiets E."/>
            <person name="Rehmeyer C."/>
            <person name="Li W."/>
            <person name="Harding M."/>
            <person name="Kim S."/>
            <person name="Lebrun M.H."/>
            <person name="Bohnert H."/>
            <person name="Coughlan S."/>
            <person name="Butler J."/>
            <person name="Calvo S."/>
            <person name="Ma L.J."/>
            <person name="Nicol R."/>
            <person name="Purcell S."/>
            <person name="Nusbaum C."/>
            <person name="Galagan J.E."/>
            <person name="Birren B.W."/>
        </authorList>
    </citation>
    <scope>NUCLEOTIDE SEQUENCE [LARGE SCALE GENOMIC DNA]</scope>
    <source>
        <strain evidence="4">70-15 / ATCC MYA-4617 / FGSC 8958</strain>
    </source>
</reference>
<reference key="2">
    <citation type="submission" date="2011-05" db="EMBL/GenBank/DDBJ databases">
        <title>The Genome Sequence of Magnaporthe oryzae 70-15.</title>
        <authorList>
            <consortium name="The Broad Institute Genome Sequencing Platform"/>
            <person name="Ma L.-J."/>
            <person name="Dead R."/>
            <person name="Young S.K."/>
            <person name="Zeng Q."/>
            <person name="Gargeya S."/>
            <person name="Fitzgerald M."/>
            <person name="Haas B."/>
            <person name="Abouelleil A."/>
            <person name="Alvarado L."/>
            <person name="Arachchi H.M."/>
            <person name="Berlin A."/>
            <person name="Brown A."/>
            <person name="Chapman S.B."/>
            <person name="Chen Z."/>
            <person name="Dunbar C."/>
            <person name="Freedman E."/>
            <person name="Gearin G."/>
            <person name="Gellesch M."/>
            <person name="Goldberg J."/>
            <person name="Griggs A."/>
            <person name="Gujja S."/>
            <person name="Heiman D."/>
            <person name="Howarth C."/>
            <person name="Larson L."/>
            <person name="Lui A."/>
            <person name="MacDonald P.J.P."/>
            <person name="Mehta T."/>
            <person name="Montmayeur A."/>
            <person name="Murphy C."/>
            <person name="Neiman D."/>
            <person name="Pearson M."/>
            <person name="Priest M."/>
            <person name="Roberts A."/>
            <person name="Saif S."/>
            <person name="Shea T."/>
            <person name="Shenoy N."/>
            <person name="Sisk P."/>
            <person name="Stolte C."/>
            <person name="Sykes S."/>
            <person name="Yandava C."/>
            <person name="Wortman J."/>
            <person name="Nusbaum C."/>
            <person name="Birren B."/>
        </authorList>
    </citation>
    <scope>NUCLEOTIDE SEQUENCE</scope>
    <source>
        <strain>70-15</strain>
    </source>
</reference>
<proteinExistence type="predicted"/>
<dbReference type="OMA" id="RYARVDY"/>
<dbReference type="GeneID" id="12986750"/>
<dbReference type="Pfam" id="PF00646">
    <property type="entry name" value="F-box"/>
    <property type="match status" value="1"/>
</dbReference>
<evidence type="ECO:0000259" key="2">
    <source>
        <dbReference type="PROSITE" id="PS50181"/>
    </source>
</evidence>
<keyword evidence="4" id="KW-1185">Reference proteome</keyword>
<dbReference type="VEuPathDB" id="FungiDB:MGG_15933"/>
<gene>
    <name evidence="3" type="ORF">MGG_15933</name>
</gene>